<dbReference type="InterPro" id="IPR005594">
    <property type="entry name" value="YadA_C"/>
</dbReference>
<dbReference type="RefSeq" id="WP_147329860.1">
    <property type="nucleotide sequence ID" value="NZ_QRST01000048.1"/>
</dbReference>
<dbReference type="GO" id="GO:0009279">
    <property type="term" value="C:cell outer membrane"/>
    <property type="evidence" value="ECO:0007669"/>
    <property type="project" value="UniProtKB-SubCell"/>
</dbReference>
<feature type="non-terminal residue" evidence="10">
    <location>
        <position position="1"/>
    </location>
</feature>
<accession>A0A411ZH99</accession>
<evidence type="ECO:0000256" key="4">
    <source>
        <dbReference type="ARBA" id="ARBA00022692"/>
    </source>
</evidence>
<keyword evidence="7" id="KW-0998">Cell outer membrane</keyword>
<keyword evidence="4" id="KW-0812">Transmembrane</keyword>
<evidence type="ECO:0000256" key="7">
    <source>
        <dbReference type="ARBA" id="ARBA00023237"/>
    </source>
</evidence>
<evidence type="ECO:0000256" key="2">
    <source>
        <dbReference type="ARBA" id="ARBA00004442"/>
    </source>
</evidence>
<name>A0A411ZH99_9FIRM</name>
<dbReference type="Gene3D" id="3.30.1300.30">
    <property type="entry name" value="GSPII I/J protein-like"/>
    <property type="match status" value="1"/>
</dbReference>
<reference evidence="10 11" key="1">
    <citation type="submission" date="2018-08" db="EMBL/GenBank/DDBJ databases">
        <title>A genome reference for cultivated species of the human gut microbiota.</title>
        <authorList>
            <person name="Zou Y."/>
            <person name="Xue W."/>
            <person name="Luo G."/>
        </authorList>
    </citation>
    <scope>NUCLEOTIDE SEQUENCE [LARGE SCALE GENOMIC DNA]</scope>
    <source>
        <strain evidence="10 11">AF29-2</strain>
    </source>
</reference>
<organism evidence="10 11">
    <name type="scientific">Megamonas rupellensis</name>
    <dbReference type="NCBI Taxonomy" id="491921"/>
    <lineage>
        <taxon>Bacteria</taxon>
        <taxon>Bacillati</taxon>
        <taxon>Bacillota</taxon>
        <taxon>Negativicutes</taxon>
        <taxon>Selenomonadales</taxon>
        <taxon>Selenomonadaceae</taxon>
        <taxon>Megamonas</taxon>
    </lineage>
</organism>
<dbReference type="Pfam" id="PF03895">
    <property type="entry name" value="YadA_anchor"/>
    <property type="match status" value="1"/>
</dbReference>
<protein>
    <recommendedName>
        <fullName evidence="9">Trimeric autotransporter adhesin YadA-like C-terminal membrane anchor domain-containing protein</fullName>
    </recommendedName>
</protein>
<feature type="region of interest" description="Disordered" evidence="8">
    <location>
        <begin position="1449"/>
        <end position="1471"/>
    </location>
</feature>
<dbReference type="EMBL" id="QRST01000048">
    <property type="protein sequence ID" value="RGQ02200.1"/>
    <property type="molecule type" value="Genomic_DNA"/>
</dbReference>
<feature type="region of interest" description="Disordered" evidence="8">
    <location>
        <begin position="217"/>
        <end position="240"/>
    </location>
</feature>
<keyword evidence="3" id="KW-1134">Transmembrane beta strand</keyword>
<feature type="region of interest" description="Disordered" evidence="8">
    <location>
        <begin position="1675"/>
        <end position="1700"/>
    </location>
</feature>
<dbReference type="InterPro" id="IPR045584">
    <property type="entry name" value="Pilin-like"/>
</dbReference>
<dbReference type="SUPFAM" id="SSF54523">
    <property type="entry name" value="Pili subunits"/>
    <property type="match status" value="1"/>
</dbReference>
<keyword evidence="6" id="KW-0472">Membrane</keyword>
<evidence type="ECO:0000313" key="10">
    <source>
        <dbReference type="EMBL" id="RGQ02200.1"/>
    </source>
</evidence>
<evidence type="ECO:0000256" key="5">
    <source>
        <dbReference type="ARBA" id="ARBA00022729"/>
    </source>
</evidence>
<evidence type="ECO:0000256" key="3">
    <source>
        <dbReference type="ARBA" id="ARBA00022452"/>
    </source>
</evidence>
<proteinExistence type="predicted"/>
<comment type="subcellular location">
    <subcellularLocation>
        <location evidence="2">Cell outer membrane</location>
    </subcellularLocation>
    <subcellularLocation>
        <location evidence="1">Cell surface</location>
    </subcellularLocation>
</comment>
<evidence type="ECO:0000256" key="6">
    <source>
        <dbReference type="ARBA" id="ARBA00023136"/>
    </source>
</evidence>
<evidence type="ECO:0000259" key="9">
    <source>
        <dbReference type="Pfam" id="PF03895"/>
    </source>
</evidence>
<dbReference type="GO" id="GO:0009986">
    <property type="term" value="C:cell surface"/>
    <property type="evidence" value="ECO:0007669"/>
    <property type="project" value="UniProtKB-SubCell"/>
</dbReference>
<sequence>NTNSTKNKTTSQVAYNSVTDTVYDANGKRTSYSNVGTTSIADTIYASNGSTTLASSNISKSVSGTTESGSVALTANKITTNGDETTTLTSKLNLTGDSASLTSGSASVKVDNATGNVAITANQKGSQGYVTLSGKNVKLDSNGLNIYDGTNTTPTATISKTGAITGTGLTVNNSNGTKSTLNSSGLIVNGTGTSSIKSTNSTTEAYVKNEITSGAMTTTARGGMYPSDADNKNKTTSQVSATGVRDTVYDDGGQIKATSSVTTSGIANTVNNSSITNTVNDVNTGKPLADSRLTTSGISNTTTDLAMTGTNEGKKMSTALYQNSNGISASATKKGEDGATIGTSTLTLGGDSASLKVGNYGFAVDSSNNVSITGNNATLSGSTFTLKDANGKTATLNTSGLTLKDEDGNTTGGISTTGAVTGTSLSIKAPIDPIKPNNDYVESKVTTSGVADTIKQGGFTRATSNVTINSIKDTIYTNDGKELSSSNISKSVSDATESGSVTLIANKITTNDDATTTTLTSKLNLTGDSATLTSGSAYVKADNTTGNVLFSGKNVSLSGSTFTLKDTTNGKTLASLGASGLSINNADGIKVGGISNTGYLMANDGMNVTDKNSSWVTIGTSTMQKDITATTTTSYAGITNKIDTTLAGNKTYTSGTVVGPTSVTTTVQGSNTTDAISGNKNKTTSTVSATGVTDTVYNVKGNQVASSSVTTNGIVNTTTNLSIDGSTNNTMSTSIYQDKRGISASATKKDENGTVGTSTLTLAGNSASLRVGSYGFTVDSNNVLINGKNARLDTNGLSLNKVNSDGTTTNYGTWNSNGLNVNGTGTTTIKSTNATTGAMGQSQLSYNGVTDTVTNAAGNKTTSTVNATGVTDTVYNVKGNQVASSSVGTSGISNTTTALQMTGTNAGNTMSTGIYQNNGGISATATKKDVDGNTIGTSTLSLGGNSASLKVGNYGFAVDSSNNVSISGNNATLSGSTFTLKDVNTGKTAILNTNGLTLKDGDGTITGGISTTGAVTGTSLRITTSEDAGGNKTVSTVATNAVTDTVTNTKTNNKTTSQVSATGVRDTVYDANNKTVASSTVTTSGISNNTNISGIAIKDDEYNTKTMNTSIAQNANGVSISSTKYNVYSDGTNTIQTTDGTSSISVNGAKTTISGYGYKYEKDGNGKPILDEKGNPIRSSYTNASLSVDGESGIIGLSGKNVGLSANGLTLYKDVEGVKTQYASLTAGGLNVNGTGYTTIKSTNATTGAMGQSQLSYNGVTDTVTNAAGNKTTSTVNATGTIDQVYDVDGKTRIAYSNVTTNGITDSFTKDGVTNSVTTNANGTTFASTGNGTTTIKGGSITTNSITVAGNTIDGGFFDTIGETNSNTAGIVRTEINGDWITSIEGAINISRSGNISLNADKLTYSYNDGKNSGTLGALANKVDDIYDRTQGIDYDKATGTTTIDGNLSVKDETTTGGTAGSTGETGTTPINGNITANTANIGGVQMGNNTVTATTGNFENITVGGTEGTSINKDGVTVGDKKSDNYTSITNNDVVVNNNGNKTSLADVGNRVTGLESSVNSMNNRLSDVEDRIDKVGAMSAAIANLRTMGFDPEAPTEIAIGVGQYKSETGLALGVFHYPNQDFMLSASISTSGDEVMGGIGATWKLGRKSAAEKAKDEEARRLEKAEEMKKLAQDAKVKAQAERHAKLLAEREAQKTA</sequence>
<feature type="domain" description="Trimeric autotransporter adhesin YadA-like C-terminal membrane anchor" evidence="9">
    <location>
        <begin position="1593"/>
        <end position="1647"/>
    </location>
</feature>
<gene>
    <name evidence="10" type="ORF">DWZ11_11670</name>
</gene>
<evidence type="ECO:0000256" key="1">
    <source>
        <dbReference type="ARBA" id="ARBA00004241"/>
    </source>
</evidence>
<keyword evidence="5" id="KW-0732">Signal</keyword>
<comment type="caution">
    <text evidence="10">The sequence shown here is derived from an EMBL/GenBank/DDBJ whole genome shotgun (WGS) entry which is preliminary data.</text>
</comment>
<feature type="compositionally biased region" description="Low complexity" evidence="8">
    <location>
        <begin position="1462"/>
        <end position="1471"/>
    </location>
</feature>
<evidence type="ECO:0000313" key="11">
    <source>
        <dbReference type="Proteomes" id="UP000284662"/>
    </source>
</evidence>
<evidence type="ECO:0000256" key="8">
    <source>
        <dbReference type="SAM" id="MobiDB-lite"/>
    </source>
</evidence>
<dbReference type="Proteomes" id="UP000284662">
    <property type="component" value="Unassembled WGS sequence"/>
</dbReference>